<protein>
    <submittedName>
        <fullName evidence="3">Uncharacterized conserved protein YndB, AHSA1/START domain</fullName>
    </submittedName>
</protein>
<comment type="similarity">
    <text evidence="1">Belongs to the AHA1 family.</text>
</comment>
<evidence type="ECO:0000256" key="1">
    <source>
        <dbReference type="ARBA" id="ARBA00006817"/>
    </source>
</evidence>
<reference evidence="4" key="1">
    <citation type="submission" date="2016-10" db="EMBL/GenBank/DDBJ databases">
        <authorList>
            <person name="Varghese N."/>
            <person name="Submissions S."/>
        </authorList>
    </citation>
    <scope>NUCLEOTIDE SEQUENCE [LARGE SCALE GENOMIC DNA]</scope>
    <source>
        <strain evidence="4">DSM 25811 / CCM 8410 / LMG 26954 / E90</strain>
    </source>
</reference>
<organism evidence="3 4">
    <name type="scientific">Niabella drilacis (strain DSM 25811 / CCM 8410 / CCUG 62505 / LMG 26954 / E90)</name>
    <dbReference type="NCBI Taxonomy" id="1285928"/>
    <lineage>
        <taxon>Bacteria</taxon>
        <taxon>Pseudomonadati</taxon>
        <taxon>Bacteroidota</taxon>
        <taxon>Chitinophagia</taxon>
        <taxon>Chitinophagales</taxon>
        <taxon>Chitinophagaceae</taxon>
        <taxon>Niabella</taxon>
    </lineage>
</organism>
<dbReference type="AlphaFoldDB" id="A0A1G6S1A1"/>
<accession>A0A1G6S1A1</accession>
<dbReference type="InterPro" id="IPR013538">
    <property type="entry name" value="ASHA1/2-like_C"/>
</dbReference>
<dbReference type="Proteomes" id="UP000198757">
    <property type="component" value="Unassembled WGS sequence"/>
</dbReference>
<sequence>MEPQNFAKAAMLIRRPVSEVFDAFINPAITTKIWFTKSTGPLEQGKSVEWTWEMYNHTVPVTVTSAELNKHITIEWGNYDEKTEVSWTFTALSDDKTFVSIVNSGFKGDAGHLIAQVRDSTEGFTLVLANLKALLEHNILLNLVGDRFPKEIQ</sequence>
<dbReference type="OrthoDB" id="2364866at2"/>
<dbReference type="Gene3D" id="3.30.530.20">
    <property type="match status" value="1"/>
</dbReference>
<evidence type="ECO:0000259" key="2">
    <source>
        <dbReference type="Pfam" id="PF08327"/>
    </source>
</evidence>
<dbReference type="EMBL" id="FMZO01000006">
    <property type="protein sequence ID" value="SDD10629.1"/>
    <property type="molecule type" value="Genomic_DNA"/>
</dbReference>
<dbReference type="RefSeq" id="WP_090390382.1">
    <property type="nucleotide sequence ID" value="NZ_FMZO01000006.1"/>
</dbReference>
<dbReference type="STRING" id="1285928.SAMN04487894_10647"/>
<dbReference type="Pfam" id="PF08327">
    <property type="entry name" value="AHSA1"/>
    <property type="match status" value="1"/>
</dbReference>
<feature type="domain" description="Activator of Hsp90 ATPase homologue 1/2-like C-terminal" evidence="2">
    <location>
        <begin position="16"/>
        <end position="136"/>
    </location>
</feature>
<name>A0A1G6S1A1_NIADE</name>
<keyword evidence="4" id="KW-1185">Reference proteome</keyword>
<dbReference type="SUPFAM" id="SSF55961">
    <property type="entry name" value="Bet v1-like"/>
    <property type="match status" value="1"/>
</dbReference>
<evidence type="ECO:0000313" key="4">
    <source>
        <dbReference type="Proteomes" id="UP000198757"/>
    </source>
</evidence>
<evidence type="ECO:0000313" key="3">
    <source>
        <dbReference type="EMBL" id="SDD10629.1"/>
    </source>
</evidence>
<dbReference type="CDD" id="cd08901">
    <property type="entry name" value="SRPBCC_CalC_Aha1-like_8"/>
    <property type="match status" value="1"/>
</dbReference>
<dbReference type="InterPro" id="IPR023393">
    <property type="entry name" value="START-like_dom_sf"/>
</dbReference>
<proteinExistence type="inferred from homology"/>
<gene>
    <name evidence="3" type="ORF">SAMN04487894_10647</name>
</gene>